<feature type="transmembrane region" description="Helical" evidence="7">
    <location>
        <begin position="490"/>
        <end position="511"/>
    </location>
</feature>
<evidence type="ECO:0000256" key="1">
    <source>
        <dbReference type="ARBA" id="ARBA00004141"/>
    </source>
</evidence>
<keyword evidence="4 7" id="KW-0812">Transmembrane</keyword>
<evidence type="ECO:0000256" key="4">
    <source>
        <dbReference type="ARBA" id="ARBA00022692"/>
    </source>
</evidence>
<keyword evidence="3 7" id="KW-0592">Phosphate transport</keyword>
<feature type="transmembrane region" description="Helical" evidence="7">
    <location>
        <begin position="228"/>
        <end position="246"/>
    </location>
</feature>
<evidence type="ECO:0000256" key="8">
    <source>
        <dbReference type="SAM" id="MobiDB-lite"/>
    </source>
</evidence>
<feature type="compositionally biased region" description="Basic and acidic residues" evidence="8">
    <location>
        <begin position="344"/>
        <end position="362"/>
    </location>
</feature>
<evidence type="ECO:0000256" key="5">
    <source>
        <dbReference type="ARBA" id="ARBA00022989"/>
    </source>
</evidence>
<dbReference type="PANTHER" id="PTHR11101">
    <property type="entry name" value="PHOSPHATE TRANSPORTER"/>
    <property type="match status" value="1"/>
</dbReference>
<comment type="subcellular location">
    <subcellularLocation>
        <location evidence="1 7">Membrane</location>
        <topology evidence="1 7">Multi-pass membrane protein</topology>
    </subcellularLocation>
</comment>
<feature type="transmembrane region" description="Helical" evidence="7">
    <location>
        <begin position="45"/>
        <end position="63"/>
    </location>
</feature>
<dbReference type="PANTHER" id="PTHR11101:SF80">
    <property type="entry name" value="PHOSPHATE TRANSPORTER"/>
    <property type="match status" value="1"/>
</dbReference>
<feature type="transmembrane region" description="Helical" evidence="7">
    <location>
        <begin position="258"/>
        <end position="282"/>
    </location>
</feature>
<evidence type="ECO:0000256" key="7">
    <source>
        <dbReference type="RuleBase" id="RU363058"/>
    </source>
</evidence>
<feature type="transmembrane region" description="Helical" evidence="7">
    <location>
        <begin position="123"/>
        <end position="143"/>
    </location>
</feature>
<feature type="transmembrane region" description="Helical" evidence="7">
    <location>
        <begin position="84"/>
        <end position="103"/>
    </location>
</feature>
<evidence type="ECO:0000256" key="6">
    <source>
        <dbReference type="ARBA" id="ARBA00023136"/>
    </source>
</evidence>
<reference evidence="9 10" key="1">
    <citation type="submission" date="2024-07" db="EMBL/GenBank/DDBJ databases">
        <title>Section-level genome sequencing and comparative genomics of Aspergillus sections Usti and Cavernicolus.</title>
        <authorList>
            <consortium name="Lawrence Berkeley National Laboratory"/>
            <person name="Nybo J.L."/>
            <person name="Vesth T.C."/>
            <person name="Theobald S."/>
            <person name="Frisvad J.C."/>
            <person name="Larsen T.O."/>
            <person name="Kjaerboelling I."/>
            <person name="Rothschild-Mancinelli K."/>
            <person name="Lyhne E.K."/>
            <person name="Kogle M.E."/>
            <person name="Barry K."/>
            <person name="Clum A."/>
            <person name="Na H."/>
            <person name="Ledsgaard L."/>
            <person name="Lin J."/>
            <person name="Lipzen A."/>
            <person name="Kuo A."/>
            <person name="Riley R."/>
            <person name="Mondo S."/>
            <person name="Labutti K."/>
            <person name="Haridas S."/>
            <person name="Pangalinan J."/>
            <person name="Salamov A.A."/>
            <person name="Simmons B.A."/>
            <person name="Magnuson J.K."/>
            <person name="Chen J."/>
            <person name="Drula E."/>
            <person name="Henrissat B."/>
            <person name="Wiebenga A."/>
            <person name="Lubbers R.J."/>
            <person name="Gomes A.C."/>
            <person name="Makela M.R."/>
            <person name="Stajich J."/>
            <person name="Grigoriev I.V."/>
            <person name="Mortensen U.H."/>
            <person name="De Vries R.P."/>
            <person name="Baker S.E."/>
            <person name="Andersen M.R."/>
        </authorList>
    </citation>
    <scope>NUCLEOTIDE SEQUENCE [LARGE SCALE GENOMIC DNA]</scope>
    <source>
        <strain evidence="9 10">CBS 588.65</strain>
    </source>
</reference>
<feature type="transmembrane region" description="Helical" evidence="7">
    <location>
        <begin position="187"/>
        <end position="207"/>
    </location>
</feature>
<organism evidence="9 10">
    <name type="scientific">Aspergillus granulosus</name>
    <dbReference type="NCBI Taxonomy" id="176169"/>
    <lineage>
        <taxon>Eukaryota</taxon>
        <taxon>Fungi</taxon>
        <taxon>Dikarya</taxon>
        <taxon>Ascomycota</taxon>
        <taxon>Pezizomycotina</taxon>
        <taxon>Eurotiomycetes</taxon>
        <taxon>Eurotiomycetidae</taxon>
        <taxon>Eurotiales</taxon>
        <taxon>Aspergillaceae</taxon>
        <taxon>Aspergillus</taxon>
        <taxon>Aspergillus subgen. Nidulantes</taxon>
    </lineage>
</organism>
<keyword evidence="5 7" id="KW-1133">Transmembrane helix</keyword>
<feature type="transmembrane region" description="Helical" evidence="7">
    <location>
        <begin position="155"/>
        <end position="175"/>
    </location>
</feature>
<proteinExistence type="inferred from homology"/>
<keyword evidence="6 7" id="KW-0472">Membrane</keyword>
<dbReference type="Pfam" id="PF01384">
    <property type="entry name" value="PHO4"/>
    <property type="match status" value="1"/>
</dbReference>
<comment type="caution">
    <text evidence="9">The sequence shown here is derived from an EMBL/GenBank/DDBJ whole genome shotgun (WGS) entry which is preliminary data.</text>
</comment>
<feature type="region of interest" description="Disordered" evidence="8">
    <location>
        <begin position="336"/>
        <end position="367"/>
    </location>
</feature>
<evidence type="ECO:0000313" key="9">
    <source>
        <dbReference type="EMBL" id="KAL2801809.1"/>
    </source>
</evidence>
<evidence type="ECO:0000313" key="10">
    <source>
        <dbReference type="Proteomes" id="UP001610334"/>
    </source>
</evidence>
<dbReference type="InterPro" id="IPR001204">
    <property type="entry name" value="Phos_transporter"/>
</dbReference>
<name>A0ABR4GTC4_9EURO</name>
<comment type="function">
    <text evidence="7">Sodium-phosphate symporter.</text>
</comment>
<sequence>MLPCRAYITPPWTWGSRLTARTREARRSSWYLATPVTMALHQFDYILAIGTIFAFLDAWNIGANDVANSWATSISSRSIKYWQAMVLATIMEFGGGMGVGATVADTIRTKVVDTDLFENDAPLLMLGMMCALVASSLYLTFATKIGLPVSTTHSIMGGVIGMGIALVGSDGIKWWGGNINSGVVQVFLAWVIAPFCSGAFGAIIFLVTKYGILLRSNPAFKAMCTIPFYFFVTCTLLAMLIVWKGGSSRIGDLTGGEIAGTVVGTGAVMGVLAAVILVPWLYRRVIKDDWQLRPWHLLLGPLVLRRGEVPPRPDGVKGGVQNYYRGHKTLEELQAERAAGNDEETARKTSDGASSEEGKQEPRVVAASDIESTEDVYKISGPRPEGGNYSPQVLFWQCKRWFFRGVEQDVIGMQNKRNILTGDLEEVHAHATHFENRAEYMFSFLQVLTASTASFTHGANDLSNAVGPYATIYAIWKNGTLAGSDGKTDVPYWILAFGGVSLVIGLWTYGYNIMRNLGNRITLHSPSRGFTMELGSAITVIMATKLKLPVSTTQCITGATVGVGLCNGTWRTINWRMVAWIYMGWIITLPVTGIISGCLVGIIINAPRWGLPYGSGAVPAAIANATAV</sequence>
<feature type="transmembrane region" description="Helical" evidence="7">
    <location>
        <begin position="580"/>
        <end position="604"/>
    </location>
</feature>
<dbReference type="Proteomes" id="UP001610334">
    <property type="component" value="Unassembled WGS sequence"/>
</dbReference>
<keyword evidence="10" id="KW-1185">Reference proteome</keyword>
<gene>
    <name evidence="9" type="ORF">BJX63DRAFT_416582</name>
</gene>
<dbReference type="EMBL" id="JBFXLT010000243">
    <property type="protein sequence ID" value="KAL2801809.1"/>
    <property type="molecule type" value="Genomic_DNA"/>
</dbReference>
<feature type="transmembrane region" description="Helical" evidence="7">
    <location>
        <begin position="440"/>
        <end position="459"/>
    </location>
</feature>
<comment type="similarity">
    <text evidence="7">Belongs to the inorganic phosphate transporter (PiT) (TC 2.A.20) family.</text>
</comment>
<protein>
    <recommendedName>
        <fullName evidence="7">Phosphate transporter</fullName>
    </recommendedName>
</protein>
<keyword evidence="2 7" id="KW-0813">Transport</keyword>
<evidence type="ECO:0000256" key="2">
    <source>
        <dbReference type="ARBA" id="ARBA00022448"/>
    </source>
</evidence>
<accession>A0ABR4GTC4</accession>
<evidence type="ECO:0000256" key="3">
    <source>
        <dbReference type="ARBA" id="ARBA00022592"/>
    </source>
</evidence>